<organism evidence="1 2">
    <name type="scientific">Roseibium polysiphoniae</name>
    <dbReference type="NCBI Taxonomy" id="2571221"/>
    <lineage>
        <taxon>Bacteria</taxon>
        <taxon>Pseudomonadati</taxon>
        <taxon>Pseudomonadota</taxon>
        <taxon>Alphaproteobacteria</taxon>
        <taxon>Hyphomicrobiales</taxon>
        <taxon>Stappiaceae</taxon>
        <taxon>Roseibium</taxon>
    </lineage>
</organism>
<sequence>MDSFFELAEAVLDEQEGDLEGLTELRMKVECRAVSAFSTQEFGELVLIVNGHLVDLFLAWNKAPVPDRDANAG</sequence>
<dbReference type="EMBL" id="JACYXJ010000002">
    <property type="protein sequence ID" value="MBD8875437.1"/>
    <property type="molecule type" value="Genomic_DNA"/>
</dbReference>
<keyword evidence="2" id="KW-1185">Reference proteome</keyword>
<reference evidence="1 2" key="1">
    <citation type="submission" date="2020-09" db="EMBL/GenBank/DDBJ databases">
        <title>The genome sequence of type strain Labrenzia polysiphoniae KACC 19711.</title>
        <authorList>
            <person name="Liu Y."/>
        </authorList>
    </citation>
    <scope>NUCLEOTIDE SEQUENCE [LARGE SCALE GENOMIC DNA]</scope>
    <source>
        <strain evidence="1 2">KACC 19711</strain>
    </source>
</reference>
<evidence type="ECO:0000313" key="1">
    <source>
        <dbReference type="EMBL" id="MBD8875437.1"/>
    </source>
</evidence>
<gene>
    <name evidence="1" type="ORF">IG617_03955</name>
</gene>
<comment type="caution">
    <text evidence="1">The sequence shown here is derived from an EMBL/GenBank/DDBJ whole genome shotgun (WGS) entry which is preliminary data.</text>
</comment>
<protein>
    <submittedName>
        <fullName evidence="1">Uncharacterized protein</fullName>
    </submittedName>
</protein>
<evidence type="ECO:0000313" key="2">
    <source>
        <dbReference type="Proteomes" id="UP000615687"/>
    </source>
</evidence>
<proteinExistence type="predicted"/>
<dbReference type="Proteomes" id="UP000615687">
    <property type="component" value="Unassembled WGS sequence"/>
</dbReference>
<name>A0ABR9C934_9HYPH</name>
<accession>A0ABR9C934</accession>